<keyword evidence="9 12" id="KW-0472">Membrane</keyword>
<evidence type="ECO:0000259" key="13">
    <source>
        <dbReference type="PROSITE" id="PS50857"/>
    </source>
</evidence>
<dbReference type="EMBL" id="BRVO01000004">
    <property type="protein sequence ID" value="GLB50688.1"/>
    <property type="molecule type" value="Genomic_DNA"/>
</dbReference>
<keyword evidence="6" id="KW-1278">Translocase</keyword>
<comment type="function">
    <text evidence="11">Subunits I and II form the functional core of the enzyme complex. Electrons originating in cytochrome c are transferred via heme a and Cu(A) to the binuclear center formed by heme a3 and Cu(B).</text>
</comment>
<dbReference type="RefSeq" id="WP_281766321.1">
    <property type="nucleotide sequence ID" value="NZ_BRVO01000004.1"/>
</dbReference>
<dbReference type="InterPro" id="IPR002429">
    <property type="entry name" value="CcO_II-like_C"/>
</dbReference>
<evidence type="ECO:0000256" key="7">
    <source>
        <dbReference type="ARBA" id="ARBA00022982"/>
    </source>
</evidence>
<comment type="caution">
    <text evidence="15">The sequence shown here is derived from an EMBL/GenBank/DDBJ whole genome shotgun (WGS) entry which is preliminary data.</text>
</comment>
<evidence type="ECO:0000256" key="9">
    <source>
        <dbReference type="ARBA" id="ARBA00023136"/>
    </source>
</evidence>
<proteinExistence type="inferred from homology"/>
<evidence type="ECO:0000256" key="4">
    <source>
        <dbReference type="ARBA" id="ARBA00022660"/>
    </source>
</evidence>
<evidence type="ECO:0000256" key="12">
    <source>
        <dbReference type="SAM" id="Phobius"/>
    </source>
</evidence>
<dbReference type="PROSITE" id="PS50999">
    <property type="entry name" value="COX2_TM"/>
    <property type="match status" value="1"/>
</dbReference>
<dbReference type="Pfam" id="PF00116">
    <property type="entry name" value="COX2"/>
    <property type="match status" value="1"/>
</dbReference>
<evidence type="ECO:0000256" key="8">
    <source>
        <dbReference type="ARBA" id="ARBA00022989"/>
    </source>
</evidence>
<accession>A0ABQ5MMV3</accession>
<evidence type="ECO:0000259" key="14">
    <source>
        <dbReference type="PROSITE" id="PS50999"/>
    </source>
</evidence>
<dbReference type="Gene3D" id="1.10.287.90">
    <property type="match status" value="1"/>
</dbReference>
<evidence type="ECO:0000256" key="3">
    <source>
        <dbReference type="ARBA" id="ARBA00022448"/>
    </source>
</evidence>
<keyword evidence="3 10" id="KW-0813">Transport</keyword>
<keyword evidence="7 10" id="KW-0249">Electron transport</keyword>
<feature type="domain" description="Cytochrome oxidase subunit II transmembrane region profile" evidence="14">
    <location>
        <begin position="64"/>
        <end position="159"/>
    </location>
</feature>
<keyword evidence="16" id="KW-1185">Reference proteome</keyword>
<protein>
    <recommendedName>
        <fullName evidence="11">Cytochrome c oxidase subunit 2</fullName>
        <ecNumber evidence="11">7.1.1.9</ecNumber>
    </recommendedName>
</protein>
<feature type="transmembrane region" description="Helical" evidence="12">
    <location>
        <begin position="131"/>
        <end position="150"/>
    </location>
</feature>
<gene>
    <name evidence="15" type="primary">ctaC</name>
    <name evidence="15" type="ORF">Y10_30560</name>
</gene>
<dbReference type="EC" id="7.1.1.9" evidence="11"/>
<keyword evidence="11" id="KW-0479">Metal-binding</keyword>
<evidence type="ECO:0000256" key="10">
    <source>
        <dbReference type="RuleBase" id="RU000456"/>
    </source>
</evidence>
<keyword evidence="11" id="KW-0186">Copper</keyword>
<dbReference type="Gene3D" id="2.60.40.420">
    <property type="entry name" value="Cupredoxins - blue copper proteins"/>
    <property type="match status" value="1"/>
</dbReference>
<dbReference type="InterPro" id="IPR008972">
    <property type="entry name" value="Cupredoxin"/>
</dbReference>
<organism evidence="15 16">
    <name type="scientific">Neptunitalea lumnitzerae</name>
    <dbReference type="NCBI Taxonomy" id="2965509"/>
    <lineage>
        <taxon>Bacteria</taxon>
        <taxon>Pseudomonadati</taxon>
        <taxon>Bacteroidota</taxon>
        <taxon>Flavobacteriia</taxon>
        <taxon>Flavobacteriales</taxon>
        <taxon>Flavobacteriaceae</taxon>
        <taxon>Neptunitalea</taxon>
    </lineage>
</organism>
<evidence type="ECO:0000256" key="11">
    <source>
        <dbReference type="RuleBase" id="RU004024"/>
    </source>
</evidence>
<comment type="catalytic activity">
    <reaction evidence="11">
        <text>4 Fe(II)-[cytochrome c] + O2 + 8 H(+)(in) = 4 Fe(III)-[cytochrome c] + 2 H2O + 4 H(+)(out)</text>
        <dbReference type="Rhea" id="RHEA:11436"/>
        <dbReference type="Rhea" id="RHEA-COMP:10350"/>
        <dbReference type="Rhea" id="RHEA-COMP:14399"/>
        <dbReference type="ChEBI" id="CHEBI:15377"/>
        <dbReference type="ChEBI" id="CHEBI:15378"/>
        <dbReference type="ChEBI" id="CHEBI:15379"/>
        <dbReference type="ChEBI" id="CHEBI:29033"/>
        <dbReference type="ChEBI" id="CHEBI:29034"/>
        <dbReference type="EC" id="7.1.1.9"/>
    </reaction>
</comment>
<dbReference type="Pfam" id="PF02790">
    <property type="entry name" value="COX2_TM"/>
    <property type="match status" value="1"/>
</dbReference>
<evidence type="ECO:0000256" key="1">
    <source>
        <dbReference type="ARBA" id="ARBA00004141"/>
    </source>
</evidence>
<dbReference type="PANTHER" id="PTHR22888">
    <property type="entry name" value="CYTOCHROME C OXIDASE, SUBUNIT II"/>
    <property type="match status" value="1"/>
</dbReference>
<feature type="domain" description="Cytochrome oxidase subunit II copper A binding" evidence="13">
    <location>
        <begin position="162"/>
        <end position="339"/>
    </location>
</feature>
<evidence type="ECO:0000256" key="6">
    <source>
        <dbReference type="ARBA" id="ARBA00022967"/>
    </source>
</evidence>
<dbReference type="InterPro" id="IPR036257">
    <property type="entry name" value="Cyt_c_oxidase_su2_TM_sf"/>
</dbReference>
<evidence type="ECO:0000256" key="5">
    <source>
        <dbReference type="ARBA" id="ARBA00022692"/>
    </source>
</evidence>
<evidence type="ECO:0000313" key="15">
    <source>
        <dbReference type="EMBL" id="GLB50688.1"/>
    </source>
</evidence>
<name>A0ABQ5MMV3_9FLAO</name>
<keyword evidence="4 10" id="KW-0679">Respiratory chain</keyword>
<dbReference type="PANTHER" id="PTHR22888:SF9">
    <property type="entry name" value="CYTOCHROME C OXIDASE SUBUNIT 2"/>
    <property type="match status" value="1"/>
</dbReference>
<comment type="similarity">
    <text evidence="2 10">Belongs to the cytochrome c oxidase subunit 2 family.</text>
</comment>
<feature type="transmembrane region" description="Helical" evidence="12">
    <location>
        <begin position="6"/>
        <end position="24"/>
    </location>
</feature>
<dbReference type="SUPFAM" id="SSF81464">
    <property type="entry name" value="Cytochrome c oxidase subunit II-like, transmembrane region"/>
    <property type="match status" value="1"/>
</dbReference>
<keyword evidence="8 12" id="KW-1133">Transmembrane helix</keyword>
<feature type="transmembrane region" description="Helical" evidence="12">
    <location>
        <begin position="44"/>
        <end position="65"/>
    </location>
</feature>
<comment type="subcellular location">
    <subcellularLocation>
        <location evidence="10">Cell membrane</location>
        <topology evidence="10">Multi-pass membrane protein</topology>
    </subcellularLocation>
    <subcellularLocation>
        <location evidence="1">Membrane</location>
        <topology evidence="1">Multi-pass membrane protein</topology>
    </subcellularLocation>
</comment>
<dbReference type="InterPro" id="IPR011759">
    <property type="entry name" value="Cyt_c_oxidase_su2_TM_dom"/>
</dbReference>
<keyword evidence="5 10" id="KW-0812">Transmembrane</keyword>
<dbReference type="SUPFAM" id="SSF49503">
    <property type="entry name" value="Cupredoxins"/>
    <property type="match status" value="1"/>
</dbReference>
<evidence type="ECO:0000256" key="2">
    <source>
        <dbReference type="ARBA" id="ARBA00007866"/>
    </source>
</evidence>
<evidence type="ECO:0000313" key="16">
    <source>
        <dbReference type="Proteomes" id="UP001143543"/>
    </source>
</evidence>
<dbReference type="InterPro" id="IPR045187">
    <property type="entry name" value="CcO_II"/>
</dbReference>
<comment type="cofactor">
    <cofactor evidence="11">
        <name>Cu cation</name>
        <dbReference type="ChEBI" id="CHEBI:23378"/>
    </cofactor>
    <text evidence="11">Binds a copper A center.</text>
</comment>
<sequence>MTTFLAIIVLILVAIAVWQMTKIFELSQVNADNSQVANDKDNKLNGYLMFAFLVFLYILMIFSMWKWGSFLLGTPASAHGEDYDNLMAISFVLIFIVQFITQALLHYFAFKYRGEEGKKAMFLAHNNKLEVIWSIIPALTLAGLILYGLYNWVSITSIDEDEDPIVIELYAQQFNWKARYAGADNVLGDANVRLIDIAKANVLGIDESDPYAQDDKITTELHLPVGKKVLFKMRSQDVLHSAYMPHFRAQMNCVPGMITQFAFTPTVTTEEMRVDDGIVEKVNTINEIRAEKRAKGMDADPYEFDYLLLCNKICGQSHYNMQMRIVVETEEEYNAWLSEQKTFAASMGKEDTKTETTEAVAQVELVSDEEAKIIGVN</sequence>
<dbReference type="Proteomes" id="UP001143543">
    <property type="component" value="Unassembled WGS sequence"/>
</dbReference>
<feature type="transmembrane region" description="Helical" evidence="12">
    <location>
        <begin position="85"/>
        <end position="110"/>
    </location>
</feature>
<dbReference type="PROSITE" id="PS50857">
    <property type="entry name" value="COX2_CUA"/>
    <property type="match status" value="1"/>
</dbReference>
<reference evidence="15" key="1">
    <citation type="submission" date="2022-07" db="EMBL/GenBank/DDBJ databases">
        <title>Taxonomy of Novel Oxalotrophic and Methylotrophic Bacteria.</title>
        <authorList>
            <person name="Sahin N."/>
            <person name="Tani A."/>
        </authorList>
    </citation>
    <scope>NUCLEOTIDE SEQUENCE</scope>
    <source>
        <strain evidence="15">Y10</strain>
    </source>
</reference>